<proteinExistence type="predicted"/>
<sequence>MPQLGQTESIEGYFFNKLEDLRELQWCHALQATHNLREGDLPSSITLFENAVRFSWGKYVDVVGACLESLGDYSCWGDSHSWKTDFLMHSLQSKENLRIQKALQFFGDFFLDAGDDNTATSPFTVVLDVFIHMDVHRNGVEWMLCLGDISKGQGDVPKAVELWGGSETAVPILITGAAGSTP</sequence>
<dbReference type="AlphaFoldDB" id="A0AAD6Z968"/>
<accession>A0AAD6Z968</accession>
<evidence type="ECO:0000313" key="1">
    <source>
        <dbReference type="EMBL" id="KAJ7311742.1"/>
    </source>
</evidence>
<reference evidence="1" key="1">
    <citation type="submission" date="2023-03" db="EMBL/GenBank/DDBJ databases">
        <title>Massive genome expansion in bonnet fungi (Mycena s.s.) driven by repeated elements and novel gene families across ecological guilds.</title>
        <authorList>
            <consortium name="Lawrence Berkeley National Laboratory"/>
            <person name="Harder C.B."/>
            <person name="Miyauchi S."/>
            <person name="Viragh M."/>
            <person name="Kuo A."/>
            <person name="Thoen E."/>
            <person name="Andreopoulos B."/>
            <person name="Lu D."/>
            <person name="Skrede I."/>
            <person name="Drula E."/>
            <person name="Henrissat B."/>
            <person name="Morin E."/>
            <person name="Kohler A."/>
            <person name="Barry K."/>
            <person name="LaButti K."/>
            <person name="Morin E."/>
            <person name="Salamov A."/>
            <person name="Lipzen A."/>
            <person name="Mereny Z."/>
            <person name="Hegedus B."/>
            <person name="Baldrian P."/>
            <person name="Stursova M."/>
            <person name="Weitz H."/>
            <person name="Taylor A."/>
            <person name="Grigoriev I.V."/>
            <person name="Nagy L.G."/>
            <person name="Martin F."/>
            <person name="Kauserud H."/>
        </authorList>
    </citation>
    <scope>NUCLEOTIDE SEQUENCE</scope>
    <source>
        <strain evidence="1">CBHHK002</strain>
    </source>
</reference>
<protein>
    <submittedName>
        <fullName evidence="1">Uncharacterized protein</fullName>
    </submittedName>
</protein>
<dbReference type="EMBL" id="JARIHO010000074">
    <property type="protein sequence ID" value="KAJ7311742.1"/>
    <property type="molecule type" value="Genomic_DNA"/>
</dbReference>
<name>A0AAD6Z968_9AGAR</name>
<keyword evidence="2" id="KW-1185">Reference proteome</keyword>
<evidence type="ECO:0000313" key="2">
    <source>
        <dbReference type="Proteomes" id="UP001218218"/>
    </source>
</evidence>
<comment type="caution">
    <text evidence="1">The sequence shown here is derived from an EMBL/GenBank/DDBJ whole genome shotgun (WGS) entry which is preliminary data.</text>
</comment>
<dbReference type="Proteomes" id="UP001218218">
    <property type="component" value="Unassembled WGS sequence"/>
</dbReference>
<gene>
    <name evidence="1" type="ORF">DFH08DRAFT_822510</name>
</gene>
<organism evidence="1 2">
    <name type="scientific">Mycena albidolilacea</name>
    <dbReference type="NCBI Taxonomy" id="1033008"/>
    <lineage>
        <taxon>Eukaryota</taxon>
        <taxon>Fungi</taxon>
        <taxon>Dikarya</taxon>
        <taxon>Basidiomycota</taxon>
        <taxon>Agaricomycotina</taxon>
        <taxon>Agaricomycetes</taxon>
        <taxon>Agaricomycetidae</taxon>
        <taxon>Agaricales</taxon>
        <taxon>Marasmiineae</taxon>
        <taxon>Mycenaceae</taxon>
        <taxon>Mycena</taxon>
    </lineage>
</organism>